<evidence type="ECO:0000256" key="2">
    <source>
        <dbReference type="SAM" id="SignalP"/>
    </source>
</evidence>
<evidence type="ECO:0000313" key="4">
    <source>
        <dbReference type="Proteomes" id="UP000626370"/>
    </source>
</evidence>
<dbReference type="EMBL" id="BNAH01000003">
    <property type="protein sequence ID" value="GHE82262.1"/>
    <property type="molecule type" value="Genomic_DNA"/>
</dbReference>
<keyword evidence="1" id="KW-0472">Membrane</keyword>
<sequence length="585" mass="64517">MKKFATSLLALSLTSAFSLSLAHASTYQVIDKGAASSLEYTYGKQENNSGQMVIAGTTIYNFPVQFQYLTETNIDNIITYANVNHELVFDLSDIENEASLRAGQPTANDLAWTVLYLQNNASSTLFQKVGNVVAMINDGTETKEIVVFDEFVTGTQTYSRSTTDYVNGITEQGWVYGNASAPFLPIPFTEEDGDEVTHWVRDFSNRGYYSPDSGQTIIPLIPPESTYGGESAIFDISDNGIAVGYASTSVAEEALEFIADEDGGCADPERLLVSPIEVCIQQVSENMYNAEAFKWVLDQNGIVSSEALGQLVTPHADDVREYISYAQAVNIHGVAVGYAHGWWDENETAPSATEARSIYAVVFKNGEVIDFTDDHSKYFNSRTNDINNNGMAVGHVETYINGSLRQKFYYVDTTVEQMEMVLPTDFFTGSSSTAYSINENNLVVGSGEVETHNDTSNNPRRRHGYLYDITNDIFSDLNDFLPCDSEYTIIEARSINENNEISATAVVKAPLRDAKGELYYNENGEQVFEDVLRAVKLAPIAGGQVEDCTVTEEKVERQGASTGLYGLFALFIAGISRRLFIRKDS</sequence>
<dbReference type="Proteomes" id="UP000626370">
    <property type="component" value="Unassembled WGS sequence"/>
</dbReference>
<gene>
    <name evidence="3" type="ORF">GCM10011501_08030</name>
</gene>
<dbReference type="InterPro" id="IPR022562">
    <property type="entry name" value="DUF3466"/>
</dbReference>
<proteinExistence type="predicted"/>
<feature type="transmembrane region" description="Helical" evidence="1">
    <location>
        <begin position="563"/>
        <end position="580"/>
    </location>
</feature>
<feature type="chain" id="PRO_5046495396" description="DUF3466 family protein" evidence="2">
    <location>
        <begin position="25"/>
        <end position="585"/>
    </location>
</feature>
<evidence type="ECO:0000256" key="1">
    <source>
        <dbReference type="SAM" id="Phobius"/>
    </source>
</evidence>
<reference evidence="4" key="1">
    <citation type="journal article" date="2019" name="Int. J. Syst. Evol. Microbiol.">
        <title>The Global Catalogue of Microorganisms (GCM) 10K type strain sequencing project: providing services to taxonomists for standard genome sequencing and annotation.</title>
        <authorList>
            <consortium name="The Broad Institute Genomics Platform"/>
            <consortium name="The Broad Institute Genome Sequencing Center for Infectious Disease"/>
            <person name="Wu L."/>
            <person name="Ma J."/>
        </authorList>
    </citation>
    <scope>NUCLEOTIDE SEQUENCE [LARGE SCALE GENOMIC DNA]</scope>
    <source>
        <strain evidence="4">CGMCC 1.15922</strain>
    </source>
</reference>
<keyword evidence="4" id="KW-1185">Reference proteome</keyword>
<keyword evidence="2" id="KW-0732">Signal</keyword>
<evidence type="ECO:0008006" key="5">
    <source>
        <dbReference type="Google" id="ProtNLM"/>
    </source>
</evidence>
<comment type="caution">
    <text evidence="3">The sequence shown here is derived from an EMBL/GenBank/DDBJ whole genome shotgun (WGS) entry which is preliminary data.</text>
</comment>
<protein>
    <recommendedName>
        <fullName evidence="5">DUF3466 family protein</fullName>
    </recommendedName>
</protein>
<dbReference type="Pfam" id="PF11949">
    <property type="entry name" value="DUF3466"/>
    <property type="match status" value="1"/>
</dbReference>
<dbReference type="RefSeq" id="WP_189376828.1">
    <property type="nucleotide sequence ID" value="NZ_BNAH01000003.1"/>
</dbReference>
<name>A0ABQ3II38_9GAMM</name>
<keyword evidence="1" id="KW-0812">Transmembrane</keyword>
<feature type="signal peptide" evidence="2">
    <location>
        <begin position="1"/>
        <end position="24"/>
    </location>
</feature>
<evidence type="ECO:0000313" key="3">
    <source>
        <dbReference type="EMBL" id="GHE82262.1"/>
    </source>
</evidence>
<organism evidence="3 4">
    <name type="scientific">Thalassotalea profundi</name>
    <dbReference type="NCBI Taxonomy" id="2036687"/>
    <lineage>
        <taxon>Bacteria</taxon>
        <taxon>Pseudomonadati</taxon>
        <taxon>Pseudomonadota</taxon>
        <taxon>Gammaproteobacteria</taxon>
        <taxon>Alteromonadales</taxon>
        <taxon>Colwelliaceae</taxon>
        <taxon>Thalassotalea</taxon>
    </lineage>
</organism>
<keyword evidence="1" id="KW-1133">Transmembrane helix</keyword>
<accession>A0ABQ3II38</accession>